<name>A0A1M7UQT0_9FIRM</name>
<evidence type="ECO:0000259" key="1">
    <source>
        <dbReference type="PROSITE" id="PS51459"/>
    </source>
</evidence>
<evidence type="ECO:0000313" key="3">
    <source>
        <dbReference type="Proteomes" id="UP000184010"/>
    </source>
</evidence>
<dbReference type="Proteomes" id="UP000184010">
    <property type="component" value="Unassembled WGS sequence"/>
</dbReference>
<organism evidence="2 3">
    <name type="scientific">Desulfitobacterium chlororespirans DSM 11544</name>
    <dbReference type="NCBI Taxonomy" id="1121395"/>
    <lineage>
        <taxon>Bacteria</taxon>
        <taxon>Bacillati</taxon>
        <taxon>Bacillota</taxon>
        <taxon>Clostridia</taxon>
        <taxon>Eubacteriales</taxon>
        <taxon>Desulfitobacteriaceae</taxon>
        <taxon>Desulfitobacterium</taxon>
    </lineage>
</organism>
<dbReference type="SUPFAM" id="SSF140931">
    <property type="entry name" value="Fic-like"/>
    <property type="match status" value="1"/>
</dbReference>
<dbReference type="Pfam" id="PF02661">
    <property type="entry name" value="Fic"/>
    <property type="match status" value="1"/>
</dbReference>
<dbReference type="InterPro" id="IPR036597">
    <property type="entry name" value="Fido-like_dom_sf"/>
</dbReference>
<dbReference type="STRING" id="1121395.SAMN02745215_04394"/>
<feature type="domain" description="Fido" evidence="1">
    <location>
        <begin position="7"/>
        <end position="126"/>
    </location>
</feature>
<dbReference type="InterPro" id="IPR053737">
    <property type="entry name" value="Type_II_TA_Toxin"/>
</dbReference>
<dbReference type="InterPro" id="IPR006440">
    <property type="entry name" value="Doc"/>
</dbReference>
<reference evidence="3" key="1">
    <citation type="submission" date="2016-12" db="EMBL/GenBank/DDBJ databases">
        <authorList>
            <person name="Varghese N."/>
            <person name="Submissions S."/>
        </authorList>
    </citation>
    <scope>NUCLEOTIDE SEQUENCE [LARGE SCALE GENOMIC DNA]</scope>
    <source>
        <strain evidence="3">DSM 11544</strain>
    </source>
</reference>
<dbReference type="AlphaFoldDB" id="A0A1M7UQT0"/>
<gene>
    <name evidence="2" type="ORF">SAMN02745215_04394</name>
</gene>
<dbReference type="RefSeq" id="WP_018306166.1">
    <property type="nucleotide sequence ID" value="NZ_FRDN01000015.1"/>
</dbReference>
<protein>
    <submittedName>
        <fullName evidence="2">Death on curing protein</fullName>
    </submittedName>
</protein>
<accession>A0A1M7UQT0</accession>
<dbReference type="PROSITE" id="PS51459">
    <property type="entry name" value="FIDO"/>
    <property type="match status" value="1"/>
</dbReference>
<proteinExistence type="predicted"/>
<dbReference type="PANTHER" id="PTHR39426">
    <property type="entry name" value="HOMOLOGY TO DEATH-ON-CURING PROTEIN OF PHAGE P1"/>
    <property type="match status" value="1"/>
</dbReference>
<dbReference type="Gene3D" id="1.20.120.1870">
    <property type="entry name" value="Fic/DOC protein, Fido domain"/>
    <property type="match status" value="1"/>
</dbReference>
<keyword evidence="3" id="KW-1185">Reference proteome</keyword>
<evidence type="ECO:0000313" key="2">
    <source>
        <dbReference type="EMBL" id="SHN85246.1"/>
    </source>
</evidence>
<dbReference type="EMBL" id="FRDN01000015">
    <property type="protein sequence ID" value="SHN85246.1"/>
    <property type="molecule type" value="Genomic_DNA"/>
</dbReference>
<dbReference type="PANTHER" id="PTHR39426:SF1">
    <property type="entry name" value="HOMOLOGY TO DEATH-ON-CURING PROTEIN OF PHAGE P1"/>
    <property type="match status" value="1"/>
</dbReference>
<dbReference type="GO" id="GO:0016301">
    <property type="term" value="F:kinase activity"/>
    <property type="evidence" value="ECO:0007669"/>
    <property type="project" value="InterPro"/>
</dbReference>
<sequence length="137" mass="15884">MNDIELLYIEDILSIHEEAIKSFGGSFELYGDSVSKIRSILDQQYPHFDHDKYSSVFEKAAMLWYFLTKNHCFVDGNKRVGFYAATILLKINGYSDYIDDDEAYDKAIQISCSQLAGEALDTYILELSHWLKERFSK</sequence>
<dbReference type="NCBIfam" id="TIGR01550">
    <property type="entry name" value="DOC_P1"/>
    <property type="match status" value="1"/>
</dbReference>
<dbReference type="InterPro" id="IPR003812">
    <property type="entry name" value="Fido"/>
</dbReference>